<dbReference type="GO" id="GO:0009427">
    <property type="term" value="C:bacterial-type flagellum basal body, distal rod, L ring"/>
    <property type="evidence" value="ECO:0007669"/>
    <property type="project" value="InterPro"/>
</dbReference>
<keyword evidence="10" id="KW-0966">Cell projection</keyword>
<keyword evidence="4 7" id="KW-0472">Membrane</keyword>
<dbReference type="PANTHER" id="PTHR34933">
    <property type="entry name" value="FLAGELLAR L-RING PROTEIN"/>
    <property type="match status" value="1"/>
</dbReference>
<dbReference type="InterPro" id="IPR000527">
    <property type="entry name" value="Flag_Lring"/>
</dbReference>
<comment type="subunit">
    <text evidence="7">The basal body constitutes a major portion of the flagellar organelle and consists of four rings (L,P,S, and M) mounted on a central rod.</text>
</comment>
<dbReference type="Proteomes" id="UP000189670">
    <property type="component" value="Unassembled WGS sequence"/>
</dbReference>
<dbReference type="GO" id="GO:0003774">
    <property type="term" value="F:cytoskeletal motor activity"/>
    <property type="evidence" value="ECO:0007669"/>
    <property type="project" value="InterPro"/>
</dbReference>
<comment type="caution">
    <text evidence="10">The sequence shown here is derived from an EMBL/GenBank/DDBJ whole genome shotgun (WGS) entry which is preliminary data.</text>
</comment>
<reference evidence="11" key="1">
    <citation type="submission" date="2012-11" db="EMBL/GenBank/DDBJ databases">
        <authorList>
            <person name="Lucero-Rivera Y.E."/>
            <person name="Tovar-Ramirez D."/>
        </authorList>
    </citation>
    <scope>NUCLEOTIDE SEQUENCE [LARGE SCALE GENOMIC DNA]</scope>
    <source>
        <strain evidence="11">Araruama</strain>
    </source>
</reference>
<keyword evidence="10" id="KW-0969">Cilium</keyword>
<keyword evidence="7" id="KW-0449">Lipoprotein</keyword>
<dbReference type="PRINTS" id="PR01008">
    <property type="entry name" value="FLGLRINGFLGH"/>
</dbReference>
<evidence type="ECO:0000313" key="11">
    <source>
        <dbReference type="Proteomes" id="UP000189670"/>
    </source>
</evidence>
<name>A0A1V1PGX6_9BACT</name>
<organism evidence="10 11">
    <name type="scientific">Candidatus Magnetoglobus multicellularis str. Araruama</name>
    <dbReference type="NCBI Taxonomy" id="890399"/>
    <lineage>
        <taxon>Bacteria</taxon>
        <taxon>Pseudomonadati</taxon>
        <taxon>Thermodesulfobacteriota</taxon>
        <taxon>Desulfobacteria</taxon>
        <taxon>Desulfobacterales</taxon>
        <taxon>Desulfobacteraceae</taxon>
        <taxon>Candidatus Magnetoglobus</taxon>
    </lineage>
</organism>
<comment type="subcellular location">
    <subcellularLocation>
        <location evidence="7">Cell outer membrane</location>
        <topology evidence="7">Lipid-anchor</topology>
    </subcellularLocation>
    <subcellularLocation>
        <location evidence="7">Bacterial flagellum basal body</location>
    </subcellularLocation>
</comment>
<dbReference type="PANTHER" id="PTHR34933:SF1">
    <property type="entry name" value="FLAGELLAR L-RING PROTEIN"/>
    <property type="match status" value="1"/>
</dbReference>
<keyword evidence="6 7" id="KW-0998">Cell outer membrane</keyword>
<evidence type="ECO:0000313" key="10">
    <source>
        <dbReference type="EMBL" id="ETR73935.1"/>
    </source>
</evidence>
<evidence type="ECO:0000256" key="3">
    <source>
        <dbReference type="ARBA" id="ARBA00022729"/>
    </source>
</evidence>
<keyword evidence="5 7" id="KW-0975">Bacterial flagellum</keyword>
<evidence type="ECO:0000256" key="7">
    <source>
        <dbReference type="HAMAP-Rule" id="MF_00415"/>
    </source>
</evidence>
<evidence type="ECO:0000256" key="8">
    <source>
        <dbReference type="SAM" id="MobiDB-lite"/>
    </source>
</evidence>
<gene>
    <name evidence="7 10" type="primary">flgH</name>
    <name evidence="10" type="ORF">OMM_06644</name>
</gene>
<protein>
    <recommendedName>
        <fullName evidence="7">Flagellar L-ring protein</fullName>
    </recommendedName>
    <alternativeName>
        <fullName evidence="7">Basal body L-ring protein</fullName>
    </alternativeName>
</protein>
<feature type="chain" id="PRO_5010744926" description="Flagellar L-ring protein" evidence="9">
    <location>
        <begin position="21"/>
        <end position="241"/>
    </location>
</feature>
<dbReference type="PROSITE" id="PS51257">
    <property type="entry name" value="PROKAR_LIPOPROTEIN"/>
    <property type="match status" value="1"/>
</dbReference>
<dbReference type="Pfam" id="PF02107">
    <property type="entry name" value="FlgH"/>
    <property type="match status" value="1"/>
</dbReference>
<evidence type="ECO:0000256" key="9">
    <source>
        <dbReference type="SAM" id="SignalP"/>
    </source>
</evidence>
<evidence type="ECO:0000256" key="2">
    <source>
        <dbReference type="ARBA" id="ARBA00006929"/>
    </source>
</evidence>
<comment type="similarity">
    <text evidence="2 7">Belongs to the FlgH family.</text>
</comment>
<keyword evidence="10" id="KW-0282">Flagellum</keyword>
<evidence type="ECO:0000256" key="5">
    <source>
        <dbReference type="ARBA" id="ARBA00023143"/>
    </source>
</evidence>
<dbReference type="EMBL" id="ATBP01000031">
    <property type="protein sequence ID" value="ETR73935.1"/>
    <property type="molecule type" value="Genomic_DNA"/>
</dbReference>
<dbReference type="AlphaFoldDB" id="A0A1V1PGX6"/>
<evidence type="ECO:0000256" key="4">
    <source>
        <dbReference type="ARBA" id="ARBA00023136"/>
    </source>
</evidence>
<sequence>MHAFNKLFIIAILTFLCACASGQTVSKPAHTESKTAPSYPPIQEKLPTTEMYQPPKPYEGSLWTDSGMNLFGDNRAVKVGDLVTVRISENPKAKLHAKTDTNRESKITGSANFLGYLEALKQKNQNLNPASLVSTNFKPEFVGEGTNDRDGNMTAYITARVLRVLPNGNLYISGRREITVDHETQYITISGIVRPEDIDLNNEIQSTYISDAKIEYSGRGVIAERQRPGWMMRLLDTAWPF</sequence>
<evidence type="ECO:0000256" key="1">
    <source>
        <dbReference type="ARBA" id="ARBA00002591"/>
    </source>
</evidence>
<feature type="region of interest" description="Disordered" evidence="8">
    <location>
        <begin position="27"/>
        <end position="53"/>
    </location>
</feature>
<feature type="signal peptide" evidence="9">
    <location>
        <begin position="1"/>
        <end position="20"/>
    </location>
</feature>
<dbReference type="GO" id="GO:0071973">
    <property type="term" value="P:bacterial-type flagellum-dependent cell motility"/>
    <property type="evidence" value="ECO:0007669"/>
    <property type="project" value="InterPro"/>
</dbReference>
<dbReference type="GO" id="GO:0009279">
    <property type="term" value="C:cell outer membrane"/>
    <property type="evidence" value="ECO:0007669"/>
    <property type="project" value="UniProtKB-SubCell"/>
</dbReference>
<comment type="function">
    <text evidence="1 7">Assembles around the rod to form the L-ring and probably protects the motor/basal body from shearing forces during rotation.</text>
</comment>
<accession>A0A1V1PGX6</accession>
<evidence type="ECO:0000256" key="6">
    <source>
        <dbReference type="ARBA" id="ARBA00023237"/>
    </source>
</evidence>
<keyword evidence="3 7" id="KW-0732">Signal</keyword>
<dbReference type="HAMAP" id="MF_00415">
    <property type="entry name" value="FlgH"/>
    <property type="match status" value="1"/>
</dbReference>
<proteinExistence type="inferred from homology"/>